<comment type="caution">
    <text evidence="1">The sequence shown here is derived from an EMBL/GenBank/DDBJ whole genome shotgun (WGS) entry which is preliminary data.</text>
</comment>
<protein>
    <submittedName>
        <fullName evidence="1">Uncharacterized protein</fullName>
    </submittedName>
</protein>
<name>A0A2W1JNR0_9CYAN</name>
<dbReference type="EMBL" id="PQWO01000002">
    <property type="protein sequence ID" value="PZD74929.1"/>
    <property type="molecule type" value="Genomic_DNA"/>
</dbReference>
<gene>
    <name evidence="1" type="ORF">C1752_00997</name>
</gene>
<organism evidence="1 2">
    <name type="scientific">Acaryochloris thomasi RCC1774</name>
    <dbReference type="NCBI Taxonomy" id="1764569"/>
    <lineage>
        <taxon>Bacteria</taxon>
        <taxon>Bacillati</taxon>
        <taxon>Cyanobacteriota</taxon>
        <taxon>Cyanophyceae</taxon>
        <taxon>Acaryochloridales</taxon>
        <taxon>Acaryochloridaceae</taxon>
        <taxon>Acaryochloris</taxon>
        <taxon>Acaryochloris thomasi</taxon>
    </lineage>
</organism>
<reference evidence="1 2" key="1">
    <citation type="journal article" date="2018" name="Sci. Rep.">
        <title>A novel species of the marine cyanobacterium Acaryochloris with a unique pigment content and lifestyle.</title>
        <authorList>
            <person name="Partensky F."/>
            <person name="Six C."/>
            <person name="Ratin M."/>
            <person name="Garczarek L."/>
            <person name="Vaulot D."/>
            <person name="Probert I."/>
            <person name="Calteau A."/>
            <person name="Gourvil P."/>
            <person name="Marie D."/>
            <person name="Grebert T."/>
            <person name="Bouchier C."/>
            <person name="Le Panse S."/>
            <person name="Gachenot M."/>
            <person name="Rodriguez F."/>
            <person name="Garrido J.L."/>
        </authorList>
    </citation>
    <scope>NUCLEOTIDE SEQUENCE [LARGE SCALE GENOMIC DNA]</scope>
    <source>
        <strain evidence="1 2">RCC1774</strain>
    </source>
</reference>
<sequence>MLASILIDVWFCNYLWIKLSHFRDTFLKIISAKPQNYPIPNRYFRSTHPRMLQCIPTMKLQQQFPLMSQHLILISTMSALAS</sequence>
<evidence type="ECO:0000313" key="2">
    <source>
        <dbReference type="Proteomes" id="UP000248857"/>
    </source>
</evidence>
<proteinExistence type="predicted"/>
<keyword evidence="2" id="KW-1185">Reference proteome</keyword>
<accession>A0A2W1JNR0</accession>
<evidence type="ECO:0000313" key="1">
    <source>
        <dbReference type="EMBL" id="PZD74929.1"/>
    </source>
</evidence>
<dbReference type="Proteomes" id="UP000248857">
    <property type="component" value="Unassembled WGS sequence"/>
</dbReference>
<dbReference type="AlphaFoldDB" id="A0A2W1JNR0"/>